<name>A0A0L0SZ30_ALLM3</name>
<dbReference type="AlphaFoldDB" id="A0A0L0SZ30"/>
<dbReference type="VEuPathDB" id="FungiDB:AMAG_19636"/>
<protein>
    <submittedName>
        <fullName evidence="2">Uncharacterized protein</fullName>
    </submittedName>
</protein>
<proteinExistence type="predicted"/>
<accession>A0A0L0SZ30</accession>
<organism evidence="2 3">
    <name type="scientific">Allomyces macrogynus (strain ATCC 38327)</name>
    <name type="common">Allomyces javanicus var. macrogynus</name>
    <dbReference type="NCBI Taxonomy" id="578462"/>
    <lineage>
        <taxon>Eukaryota</taxon>
        <taxon>Fungi</taxon>
        <taxon>Fungi incertae sedis</taxon>
        <taxon>Blastocladiomycota</taxon>
        <taxon>Blastocladiomycetes</taxon>
        <taxon>Blastocladiales</taxon>
        <taxon>Blastocladiaceae</taxon>
        <taxon>Allomyces</taxon>
    </lineage>
</organism>
<sequence>MNRKLLTSRKTSSTGRNLPQAAMSPLTSPLIPSTAADSRPAPRPSLIKSLARPVGRILAIAFTTTITLHLVHEKLLLAEDRRLAETQVAALELQLASERSIVAKLQSQVQMEAAPRRS</sequence>
<keyword evidence="3" id="KW-1185">Reference proteome</keyword>
<feature type="region of interest" description="Disordered" evidence="1">
    <location>
        <begin position="1"/>
        <end position="46"/>
    </location>
</feature>
<reference evidence="3" key="2">
    <citation type="submission" date="2009-11" db="EMBL/GenBank/DDBJ databases">
        <title>The Genome Sequence of Allomyces macrogynus strain ATCC 38327.</title>
        <authorList>
            <consortium name="The Broad Institute Genome Sequencing Platform"/>
            <person name="Russ C."/>
            <person name="Cuomo C."/>
            <person name="Shea T."/>
            <person name="Young S.K."/>
            <person name="Zeng Q."/>
            <person name="Koehrsen M."/>
            <person name="Haas B."/>
            <person name="Borodovsky M."/>
            <person name="Guigo R."/>
            <person name="Alvarado L."/>
            <person name="Berlin A."/>
            <person name="Borenstein D."/>
            <person name="Chen Z."/>
            <person name="Engels R."/>
            <person name="Freedman E."/>
            <person name="Gellesch M."/>
            <person name="Goldberg J."/>
            <person name="Griggs A."/>
            <person name="Gujja S."/>
            <person name="Heiman D."/>
            <person name="Hepburn T."/>
            <person name="Howarth C."/>
            <person name="Jen D."/>
            <person name="Larson L."/>
            <person name="Lewis B."/>
            <person name="Mehta T."/>
            <person name="Park D."/>
            <person name="Pearson M."/>
            <person name="Roberts A."/>
            <person name="Saif S."/>
            <person name="Shenoy N."/>
            <person name="Sisk P."/>
            <person name="Stolte C."/>
            <person name="Sykes S."/>
            <person name="Walk T."/>
            <person name="White J."/>
            <person name="Yandava C."/>
            <person name="Burger G."/>
            <person name="Gray M.W."/>
            <person name="Holland P.W.H."/>
            <person name="King N."/>
            <person name="Lang F.B.F."/>
            <person name="Roger A.J."/>
            <person name="Ruiz-Trillo I."/>
            <person name="Lander E."/>
            <person name="Nusbaum C."/>
        </authorList>
    </citation>
    <scope>NUCLEOTIDE SEQUENCE [LARGE SCALE GENOMIC DNA]</scope>
    <source>
        <strain evidence="3">ATCC 38327</strain>
    </source>
</reference>
<feature type="compositionally biased region" description="Polar residues" evidence="1">
    <location>
        <begin position="8"/>
        <end position="17"/>
    </location>
</feature>
<gene>
    <name evidence="2" type="ORF">AMAG_19636</name>
</gene>
<reference evidence="2 3" key="1">
    <citation type="submission" date="2009-11" db="EMBL/GenBank/DDBJ databases">
        <title>Annotation of Allomyces macrogynus ATCC 38327.</title>
        <authorList>
            <consortium name="The Broad Institute Genome Sequencing Platform"/>
            <person name="Russ C."/>
            <person name="Cuomo C."/>
            <person name="Burger G."/>
            <person name="Gray M.W."/>
            <person name="Holland P.W.H."/>
            <person name="King N."/>
            <person name="Lang F.B.F."/>
            <person name="Roger A.J."/>
            <person name="Ruiz-Trillo I."/>
            <person name="Young S.K."/>
            <person name="Zeng Q."/>
            <person name="Gargeya S."/>
            <person name="Fitzgerald M."/>
            <person name="Haas B."/>
            <person name="Abouelleil A."/>
            <person name="Alvarado L."/>
            <person name="Arachchi H.M."/>
            <person name="Berlin A."/>
            <person name="Chapman S.B."/>
            <person name="Gearin G."/>
            <person name="Goldberg J."/>
            <person name="Griggs A."/>
            <person name="Gujja S."/>
            <person name="Hansen M."/>
            <person name="Heiman D."/>
            <person name="Howarth C."/>
            <person name="Larimer J."/>
            <person name="Lui A."/>
            <person name="MacDonald P.J.P."/>
            <person name="McCowen C."/>
            <person name="Montmayeur A."/>
            <person name="Murphy C."/>
            <person name="Neiman D."/>
            <person name="Pearson M."/>
            <person name="Priest M."/>
            <person name="Roberts A."/>
            <person name="Saif S."/>
            <person name="Shea T."/>
            <person name="Sisk P."/>
            <person name="Stolte C."/>
            <person name="Sykes S."/>
            <person name="Wortman J."/>
            <person name="Nusbaum C."/>
            <person name="Birren B."/>
        </authorList>
    </citation>
    <scope>NUCLEOTIDE SEQUENCE [LARGE SCALE GENOMIC DNA]</scope>
    <source>
        <strain evidence="2 3">ATCC 38327</strain>
    </source>
</reference>
<evidence type="ECO:0000313" key="3">
    <source>
        <dbReference type="Proteomes" id="UP000054350"/>
    </source>
</evidence>
<dbReference type="OrthoDB" id="10404136at2759"/>
<evidence type="ECO:0000313" key="2">
    <source>
        <dbReference type="EMBL" id="KNE67564.1"/>
    </source>
</evidence>
<dbReference type="Proteomes" id="UP000054350">
    <property type="component" value="Unassembled WGS sequence"/>
</dbReference>
<dbReference type="EMBL" id="GG745353">
    <property type="protein sequence ID" value="KNE67564.1"/>
    <property type="molecule type" value="Genomic_DNA"/>
</dbReference>
<evidence type="ECO:0000256" key="1">
    <source>
        <dbReference type="SAM" id="MobiDB-lite"/>
    </source>
</evidence>